<keyword evidence="2" id="KW-1185">Reference proteome</keyword>
<protein>
    <submittedName>
        <fullName evidence="1">Uncharacterized protein</fullName>
    </submittedName>
</protein>
<dbReference type="EMBL" id="JAGGKV010000001">
    <property type="protein sequence ID" value="MBP1961191.1"/>
    <property type="molecule type" value="Genomic_DNA"/>
</dbReference>
<sequence length="83" mass="9706">MNEREPKKELIDLPFLLDDEDPLVDDVMSDQAAVGYFIEAMKRAGIEREKIAETLVRLTDVYSMPPYEATRIYYEFNEQNEEG</sequence>
<reference evidence="1 2" key="1">
    <citation type="submission" date="2021-03" db="EMBL/GenBank/DDBJ databases">
        <title>Genomic Encyclopedia of Type Strains, Phase IV (KMG-IV): sequencing the most valuable type-strain genomes for metagenomic binning, comparative biology and taxonomic classification.</title>
        <authorList>
            <person name="Goeker M."/>
        </authorList>
    </citation>
    <scope>NUCLEOTIDE SEQUENCE [LARGE SCALE GENOMIC DNA]</scope>
    <source>
        <strain evidence="1 2">DSM 24950</strain>
    </source>
</reference>
<gene>
    <name evidence="1" type="ORF">J2Z65_000385</name>
</gene>
<accession>A0ABS4HSF1</accession>
<dbReference type="Proteomes" id="UP001519344">
    <property type="component" value="Unassembled WGS sequence"/>
</dbReference>
<evidence type="ECO:0000313" key="2">
    <source>
        <dbReference type="Proteomes" id="UP001519344"/>
    </source>
</evidence>
<comment type="caution">
    <text evidence="1">The sequence shown here is derived from an EMBL/GenBank/DDBJ whole genome shotgun (WGS) entry which is preliminary data.</text>
</comment>
<organism evidence="1 2">
    <name type="scientific">Paenibacillus aceris</name>
    <dbReference type="NCBI Taxonomy" id="869555"/>
    <lineage>
        <taxon>Bacteria</taxon>
        <taxon>Bacillati</taxon>
        <taxon>Bacillota</taxon>
        <taxon>Bacilli</taxon>
        <taxon>Bacillales</taxon>
        <taxon>Paenibacillaceae</taxon>
        <taxon>Paenibacillus</taxon>
    </lineage>
</organism>
<evidence type="ECO:0000313" key="1">
    <source>
        <dbReference type="EMBL" id="MBP1961191.1"/>
    </source>
</evidence>
<dbReference type="RefSeq" id="WP_167064240.1">
    <property type="nucleotide sequence ID" value="NZ_JAAOZR010000031.1"/>
</dbReference>
<name>A0ABS4HSF1_9BACL</name>
<proteinExistence type="predicted"/>